<dbReference type="AlphaFoldDB" id="A0AAV2P8G4"/>
<organism evidence="3 4">
    <name type="scientific">Lasius platythorax</name>
    <dbReference type="NCBI Taxonomy" id="488582"/>
    <lineage>
        <taxon>Eukaryota</taxon>
        <taxon>Metazoa</taxon>
        <taxon>Ecdysozoa</taxon>
        <taxon>Arthropoda</taxon>
        <taxon>Hexapoda</taxon>
        <taxon>Insecta</taxon>
        <taxon>Pterygota</taxon>
        <taxon>Neoptera</taxon>
        <taxon>Endopterygota</taxon>
        <taxon>Hymenoptera</taxon>
        <taxon>Apocrita</taxon>
        <taxon>Aculeata</taxon>
        <taxon>Formicoidea</taxon>
        <taxon>Formicidae</taxon>
        <taxon>Formicinae</taxon>
        <taxon>Lasius</taxon>
        <taxon>Lasius</taxon>
    </lineage>
</organism>
<evidence type="ECO:0000313" key="3">
    <source>
        <dbReference type="EMBL" id="CAL1688853.1"/>
    </source>
</evidence>
<name>A0AAV2P8G4_9HYME</name>
<evidence type="ECO:0008006" key="5">
    <source>
        <dbReference type="Google" id="ProtNLM"/>
    </source>
</evidence>
<accession>A0AAV2P8G4</accession>
<evidence type="ECO:0000256" key="2">
    <source>
        <dbReference type="SAM" id="SignalP"/>
    </source>
</evidence>
<keyword evidence="2" id="KW-0732">Signal</keyword>
<sequence length="149" mass="16556">MHVFWLLAPLVSSVRSPPCVRSGRPDLPFTPLGSLHPQVPAATSMPTRQSRRPSTSHRIYTSCTPTTSDWGTAVSGLAGEGTSPTRSDIPHLPHPIRRSSLWSDITYILLLHPTTLRQHPHYKQLRVPWFVRRRTDRQASGITPLVAAG</sequence>
<feature type="chain" id="PRO_5043898302" description="Secreted protein" evidence="2">
    <location>
        <begin position="17"/>
        <end position="149"/>
    </location>
</feature>
<feature type="region of interest" description="Disordered" evidence="1">
    <location>
        <begin position="30"/>
        <end position="92"/>
    </location>
</feature>
<gene>
    <name evidence="3" type="ORF">LPLAT_LOCUS13889</name>
</gene>
<feature type="compositionally biased region" description="Polar residues" evidence="1">
    <location>
        <begin position="56"/>
        <end position="70"/>
    </location>
</feature>
<dbReference type="EMBL" id="OZ034832">
    <property type="protein sequence ID" value="CAL1688853.1"/>
    <property type="molecule type" value="Genomic_DNA"/>
</dbReference>
<dbReference type="Proteomes" id="UP001497644">
    <property type="component" value="Chromosome 9"/>
</dbReference>
<feature type="signal peptide" evidence="2">
    <location>
        <begin position="1"/>
        <end position="16"/>
    </location>
</feature>
<proteinExistence type="predicted"/>
<reference evidence="3" key="1">
    <citation type="submission" date="2024-04" db="EMBL/GenBank/DDBJ databases">
        <authorList>
            <consortium name="Molecular Ecology Group"/>
        </authorList>
    </citation>
    <scope>NUCLEOTIDE SEQUENCE</scope>
</reference>
<keyword evidence="4" id="KW-1185">Reference proteome</keyword>
<evidence type="ECO:0000313" key="4">
    <source>
        <dbReference type="Proteomes" id="UP001497644"/>
    </source>
</evidence>
<evidence type="ECO:0000256" key="1">
    <source>
        <dbReference type="SAM" id="MobiDB-lite"/>
    </source>
</evidence>
<protein>
    <recommendedName>
        <fullName evidence="5">Secreted protein</fullName>
    </recommendedName>
</protein>